<evidence type="ECO:0000259" key="1">
    <source>
        <dbReference type="Pfam" id="PF17775"/>
    </source>
</evidence>
<gene>
    <name evidence="2" type="ORF">CUN60_03025</name>
</gene>
<proteinExistence type="predicted"/>
<accession>A0A2I7N4C7</accession>
<reference evidence="3" key="1">
    <citation type="submission" date="2017-11" db="EMBL/GenBank/DDBJ databases">
        <authorList>
            <person name="Chan K.G."/>
            <person name="Lee L.S."/>
        </authorList>
    </citation>
    <scope>NUCLEOTIDE SEQUENCE [LARGE SCALE GENOMIC DNA]</scope>
    <source>
        <strain evidence="3">DSM 100970</strain>
    </source>
</reference>
<dbReference type="AlphaFoldDB" id="A0A2I7N4C7"/>
<dbReference type="Gene3D" id="3.10.450.50">
    <property type="match status" value="1"/>
</dbReference>
<dbReference type="KEGG" id="nba:CUN60_03025"/>
<dbReference type="Proteomes" id="UP000236655">
    <property type="component" value="Chromosome"/>
</dbReference>
<dbReference type="EMBL" id="CP024847">
    <property type="protein sequence ID" value="AUR51314.1"/>
    <property type="molecule type" value="Genomic_DNA"/>
</dbReference>
<evidence type="ECO:0000313" key="2">
    <source>
        <dbReference type="EMBL" id="AUR51314.1"/>
    </source>
</evidence>
<dbReference type="Pfam" id="PF17775">
    <property type="entry name" value="YchJ_M-like"/>
    <property type="match status" value="1"/>
</dbReference>
<sequence length="129" mass="15087">MSFKCKCGSNKDYQVCCGIYINDNKLPDTPEQLMRSRYTAYTMANIDYIVKTMQGKPLVAYDQKESTLWAQSVIWQKLEVLNSSMNNDQGVVEFKAYYNDANRNVILHEISQFRRKDGRWYYIDGEIIG</sequence>
<organism evidence="2 3">
    <name type="scientific">Aquella oligotrophica</name>
    <dbReference type="NCBI Taxonomy" id="2067065"/>
    <lineage>
        <taxon>Bacteria</taxon>
        <taxon>Pseudomonadati</taxon>
        <taxon>Pseudomonadota</taxon>
        <taxon>Betaproteobacteria</taxon>
        <taxon>Neisseriales</taxon>
        <taxon>Neisseriaceae</taxon>
        <taxon>Aquella</taxon>
    </lineage>
</organism>
<dbReference type="InterPro" id="IPR048469">
    <property type="entry name" value="YchJ-like_M"/>
</dbReference>
<keyword evidence="3" id="KW-1185">Reference proteome</keyword>
<protein>
    <submittedName>
        <fullName evidence="2">Preprotein translocase subunit SecA</fullName>
    </submittedName>
</protein>
<name>A0A2I7N4C7_9NEIS</name>
<dbReference type="SUPFAM" id="SSF54427">
    <property type="entry name" value="NTF2-like"/>
    <property type="match status" value="1"/>
</dbReference>
<feature type="domain" description="YchJ-like middle NTF2-like" evidence="1">
    <location>
        <begin position="29"/>
        <end position="125"/>
    </location>
</feature>
<evidence type="ECO:0000313" key="3">
    <source>
        <dbReference type="Proteomes" id="UP000236655"/>
    </source>
</evidence>
<dbReference type="RefSeq" id="WP_102950614.1">
    <property type="nucleotide sequence ID" value="NZ_CP024847.1"/>
</dbReference>
<dbReference type="InterPro" id="IPR032710">
    <property type="entry name" value="NTF2-like_dom_sf"/>
</dbReference>
<dbReference type="OrthoDB" id="21421at2"/>